<dbReference type="AlphaFoldDB" id="A0A9X0CEC8"/>
<evidence type="ECO:0000256" key="5">
    <source>
        <dbReference type="ARBA" id="ARBA00023040"/>
    </source>
</evidence>
<feature type="transmembrane region" description="Helical" evidence="9">
    <location>
        <begin position="35"/>
        <end position="59"/>
    </location>
</feature>
<evidence type="ECO:0000256" key="2">
    <source>
        <dbReference type="ARBA" id="ARBA00022475"/>
    </source>
</evidence>
<dbReference type="EMBL" id="MU827813">
    <property type="protein sequence ID" value="KAJ7323470.1"/>
    <property type="molecule type" value="Genomic_DNA"/>
</dbReference>
<evidence type="ECO:0000256" key="8">
    <source>
        <dbReference type="ARBA" id="ARBA00023224"/>
    </source>
</evidence>
<name>A0A9X0CEC8_9CNID</name>
<keyword evidence="8" id="KW-0807">Transducer</keyword>
<keyword evidence="2" id="KW-1003">Cell membrane</keyword>
<evidence type="ECO:0000313" key="11">
    <source>
        <dbReference type="EMBL" id="KAJ7323470.1"/>
    </source>
</evidence>
<keyword evidence="3 9" id="KW-0812">Transmembrane</keyword>
<dbReference type="PANTHER" id="PTHR24249">
    <property type="entry name" value="HISTAMINE RECEPTOR-RELATED G-PROTEIN COUPLED RECEPTOR"/>
    <property type="match status" value="1"/>
</dbReference>
<gene>
    <name evidence="11" type="ORF">OS493_031393</name>
</gene>
<dbReference type="PRINTS" id="PR00237">
    <property type="entry name" value="GPCRRHODOPSN"/>
</dbReference>
<dbReference type="PROSITE" id="PS50262">
    <property type="entry name" value="G_PROTEIN_RECEP_F1_2"/>
    <property type="match status" value="1"/>
</dbReference>
<keyword evidence="12" id="KW-1185">Reference proteome</keyword>
<dbReference type="InterPro" id="IPR017452">
    <property type="entry name" value="GPCR_Rhodpsn_7TM"/>
</dbReference>
<reference evidence="11" key="1">
    <citation type="submission" date="2023-01" db="EMBL/GenBank/DDBJ databases">
        <title>Genome assembly of the deep-sea coral Lophelia pertusa.</title>
        <authorList>
            <person name="Herrera S."/>
            <person name="Cordes E."/>
        </authorList>
    </citation>
    <scope>NUCLEOTIDE SEQUENCE</scope>
    <source>
        <strain evidence="11">USNM1676648</strain>
        <tissue evidence="11">Polyp</tissue>
    </source>
</reference>
<dbReference type="Pfam" id="PF00001">
    <property type="entry name" value="7tm_1"/>
    <property type="match status" value="1"/>
</dbReference>
<dbReference type="Proteomes" id="UP001163046">
    <property type="component" value="Unassembled WGS sequence"/>
</dbReference>
<feature type="transmembrane region" description="Helical" evidence="9">
    <location>
        <begin position="272"/>
        <end position="290"/>
    </location>
</feature>
<keyword evidence="6 9" id="KW-0472">Membrane</keyword>
<dbReference type="InterPro" id="IPR050569">
    <property type="entry name" value="TAAR"/>
</dbReference>
<accession>A0A9X0CEC8</accession>
<evidence type="ECO:0000256" key="1">
    <source>
        <dbReference type="ARBA" id="ARBA00004651"/>
    </source>
</evidence>
<keyword evidence="4 9" id="KW-1133">Transmembrane helix</keyword>
<keyword evidence="7" id="KW-0675">Receptor</keyword>
<dbReference type="SUPFAM" id="SSF81321">
    <property type="entry name" value="Family A G protein-coupled receptor-like"/>
    <property type="match status" value="1"/>
</dbReference>
<dbReference type="GO" id="GO:0004930">
    <property type="term" value="F:G protein-coupled receptor activity"/>
    <property type="evidence" value="ECO:0007669"/>
    <property type="project" value="UniProtKB-KW"/>
</dbReference>
<evidence type="ECO:0000256" key="3">
    <source>
        <dbReference type="ARBA" id="ARBA00022692"/>
    </source>
</evidence>
<feature type="transmembrane region" description="Helical" evidence="9">
    <location>
        <begin position="114"/>
        <end position="132"/>
    </location>
</feature>
<comment type="subcellular location">
    <subcellularLocation>
        <location evidence="1">Cell membrane</location>
        <topology evidence="1">Multi-pass membrane protein</topology>
    </subcellularLocation>
</comment>
<feature type="transmembrane region" description="Helical" evidence="9">
    <location>
        <begin position="153"/>
        <end position="171"/>
    </location>
</feature>
<protein>
    <recommendedName>
        <fullName evidence="10">G-protein coupled receptors family 1 profile domain-containing protein</fullName>
    </recommendedName>
</protein>
<dbReference type="CDD" id="cd00637">
    <property type="entry name" value="7tm_classA_rhodopsin-like"/>
    <property type="match status" value="1"/>
</dbReference>
<dbReference type="GO" id="GO:0005886">
    <property type="term" value="C:plasma membrane"/>
    <property type="evidence" value="ECO:0007669"/>
    <property type="project" value="UniProtKB-SubCell"/>
</dbReference>
<dbReference type="Gene3D" id="1.20.1070.10">
    <property type="entry name" value="Rhodopsin 7-helix transmembrane proteins"/>
    <property type="match status" value="1"/>
</dbReference>
<evidence type="ECO:0000256" key="9">
    <source>
        <dbReference type="SAM" id="Phobius"/>
    </source>
</evidence>
<feature type="domain" description="G-protein coupled receptors family 1 profile" evidence="10">
    <location>
        <begin position="51"/>
        <end position="288"/>
    </location>
</feature>
<feature type="transmembrane region" description="Helical" evidence="9">
    <location>
        <begin position="237"/>
        <end position="260"/>
    </location>
</feature>
<evidence type="ECO:0000259" key="10">
    <source>
        <dbReference type="PROSITE" id="PS50262"/>
    </source>
</evidence>
<evidence type="ECO:0000256" key="4">
    <source>
        <dbReference type="ARBA" id="ARBA00022989"/>
    </source>
</evidence>
<evidence type="ECO:0000313" key="12">
    <source>
        <dbReference type="Proteomes" id="UP001163046"/>
    </source>
</evidence>
<comment type="caution">
    <text evidence="11">The sequence shown here is derived from an EMBL/GenBank/DDBJ whole genome shotgun (WGS) entry which is preliminary data.</text>
</comment>
<dbReference type="OrthoDB" id="5958759at2759"/>
<feature type="transmembrane region" description="Helical" evidence="9">
    <location>
        <begin position="183"/>
        <end position="206"/>
    </location>
</feature>
<dbReference type="PANTHER" id="PTHR24249:SF372">
    <property type="entry name" value="G-PROTEIN COUPLED RECEPTORS FAMILY 1 PROFILE DOMAIN-CONTAINING PROTEIN"/>
    <property type="match status" value="1"/>
</dbReference>
<keyword evidence="5" id="KW-0297">G-protein coupled receptor</keyword>
<evidence type="ECO:0000256" key="6">
    <source>
        <dbReference type="ARBA" id="ARBA00023136"/>
    </source>
</evidence>
<feature type="transmembrane region" description="Helical" evidence="9">
    <location>
        <begin position="71"/>
        <end position="94"/>
    </location>
</feature>
<dbReference type="InterPro" id="IPR000276">
    <property type="entry name" value="GPCR_Rhodpsn"/>
</dbReference>
<organism evidence="11 12">
    <name type="scientific">Desmophyllum pertusum</name>
    <dbReference type="NCBI Taxonomy" id="174260"/>
    <lineage>
        <taxon>Eukaryota</taxon>
        <taxon>Metazoa</taxon>
        <taxon>Cnidaria</taxon>
        <taxon>Anthozoa</taxon>
        <taxon>Hexacorallia</taxon>
        <taxon>Scleractinia</taxon>
        <taxon>Caryophylliina</taxon>
        <taxon>Caryophylliidae</taxon>
        <taxon>Desmophyllum</taxon>
    </lineage>
</organism>
<evidence type="ECO:0000256" key="7">
    <source>
        <dbReference type="ARBA" id="ARBA00023170"/>
    </source>
</evidence>
<proteinExistence type="predicted"/>
<sequence length="312" mass="35953">MANLTGSNSTNITGMFSNISTEGETENVPLQVNNIITIIINVITCPFTVLLNVLVIMAVKRRPRLQTNANILLARLAVTDAMTGLTTQPLFIVWKTFQLIDLKNFINPFFGVNFTMRALAVCSCLHLMLVTCERLIAIKFTMDYHEIVTKKKFKVAVISCWVYSVTSELILRRFDITIMIADLLVALVQICCMILFIASAYFVLYLETRRHRKMIKTQQLPQEEVERFIKESKALKTTVYVIGAVALCYLPMAFVMFSYAMKWQVDPFLKPFVRTFAMLNSFLNPLIYCWRQKEMRKFVFRIRTTQPVHPAN</sequence>